<keyword evidence="4" id="KW-1185">Reference proteome</keyword>
<dbReference type="AlphaFoldDB" id="A0A9W6P9B4"/>
<protein>
    <submittedName>
        <fullName evidence="3">Lipoprotein</fullName>
    </submittedName>
</protein>
<proteinExistence type="predicted"/>
<reference evidence="3" key="1">
    <citation type="submission" date="2023-02" db="EMBL/GenBank/DDBJ databases">
        <title>Nocardiopsis ansamitocini NBRC 112285.</title>
        <authorList>
            <person name="Ichikawa N."/>
            <person name="Sato H."/>
            <person name="Tonouchi N."/>
        </authorList>
    </citation>
    <scope>NUCLEOTIDE SEQUENCE</scope>
    <source>
        <strain evidence="3">NBRC 112285</strain>
    </source>
</reference>
<dbReference type="PROSITE" id="PS51257">
    <property type="entry name" value="PROKAR_LIPOPROTEIN"/>
    <property type="match status" value="1"/>
</dbReference>
<dbReference type="Proteomes" id="UP001165092">
    <property type="component" value="Unassembled WGS sequence"/>
</dbReference>
<evidence type="ECO:0000313" key="4">
    <source>
        <dbReference type="Proteomes" id="UP001165092"/>
    </source>
</evidence>
<comment type="caution">
    <text evidence="3">The sequence shown here is derived from an EMBL/GenBank/DDBJ whole genome shotgun (WGS) entry which is preliminary data.</text>
</comment>
<organism evidence="3 4">
    <name type="scientific">Nocardiopsis ansamitocini</name>
    <dbReference type="NCBI Taxonomy" id="1670832"/>
    <lineage>
        <taxon>Bacteria</taxon>
        <taxon>Bacillati</taxon>
        <taxon>Actinomycetota</taxon>
        <taxon>Actinomycetes</taxon>
        <taxon>Streptosporangiales</taxon>
        <taxon>Nocardiopsidaceae</taxon>
        <taxon>Nocardiopsis</taxon>
    </lineage>
</organism>
<evidence type="ECO:0000256" key="1">
    <source>
        <dbReference type="SAM" id="MobiDB-lite"/>
    </source>
</evidence>
<evidence type="ECO:0000259" key="2">
    <source>
        <dbReference type="Pfam" id="PF13349"/>
    </source>
</evidence>
<accession>A0A9W6P9B4</accession>
<evidence type="ECO:0000313" key="3">
    <source>
        <dbReference type="EMBL" id="GLU49357.1"/>
    </source>
</evidence>
<name>A0A9W6P9B4_9ACTN</name>
<dbReference type="EMBL" id="BSQG01000006">
    <property type="protein sequence ID" value="GLU49357.1"/>
    <property type="molecule type" value="Genomic_DNA"/>
</dbReference>
<gene>
    <name evidence="3" type="ORF">Nans01_37080</name>
</gene>
<feature type="domain" description="DUF4097" evidence="2">
    <location>
        <begin position="74"/>
        <end position="259"/>
    </location>
</feature>
<dbReference type="InterPro" id="IPR025164">
    <property type="entry name" value="Toastrack_DUF4097"/>
</dbReference>
<dbReference type="Pfam" id="PF13349">
    <property type="entry name" value="DUF4097"/>
    <property type="match status" value="1"/>
</dbReference>
<keyword evidence="3" id="KW-0449">Lipoprotein</keyword>
<feature type="region of interest" description="Disordered" evidence="1">
    <location>
        <begin position="261"/>
        <end position="282"/>
    </location>
</feature>
<sequence length="282" mass="27944">MGNTTTKYAAVGLAAGCALILTGCGFRVSLDTALAEEERSDAYSGATALELRNRDGATTVVGADVEEITLERVLRYTGDTPPEERVAEEGPTLAVTAGGCGGSVVTVGINQCAIDYTVTVPSGTAVTVDSGDGPVTVENAGEGAAVVIEAGDGAIAVSGSAARVEATTTDGAVTLTDITAETVVARALDGSVEVSTTGEVETLDASTGDGSITITAGSGFDALTAKAGDGSITVLTPSGGGPYTLSTSTVDGRVRVDVPESDDAPSTIDLTTIDGSIEVRES</sequence>
<dbReference type="RefSeq" id="WP_285760836.1">
    <property type="nucleotide sequence ID" value="NZ_BSQG01000006.1"/>
</dbReference>